<dbReference type="FunFam" id="3.30.160.60:FF:000202">
    <property type="entry name" value="Zinc finger protein 574"/>
    <property type="match status" value="1"/>
</dbReference>
<evidence type="ECO:0000256" key="3">
    <source>
        <dbReference type="ARBA" id="ARBA00022737"/>
    </source>
</evidence>
<dbReference type="GO" id="GO:0000978">
    <property type="term" value="F:RNA polymerase II cis-regulatory region sequence-specific DNA binding"/>
    <property type="evidence" value="ECO:0007669"/>
    <property type="project" value="TreeGrafter"/>
</dbReference>
<keyword evidence="3" id="KW-0677">Repeat</keyword>
<feature type="domain" description="C2H2-type" evidence="11">
    <location>
        <begin position="461"/>
        <end position="488"/>
    </location>
</feature>
<dbReference type="AlphaFoldDB" id="A0A7E5VTX3"/>
<dbReference type="GO" id="GO:0003700">
    <property type="term" value="F:DNA-binding transcription factor activity"/>
    <property type="evidence" value="ECO:0007669"/>
    <property type="project" value="TreeGrafter"/>
</dbReference>
<dbReference type="InterPro" id="IPR013087">
    <property type="entry name" value="Znf_C2H2_type"/>
</dbReference>
<feature type="domain" description="C2H2-type" evidence="11">
    <location>
        <begin position="489"/>
        <end position="516"/>
    </location>
</feature>
<evidence type="ECO:0000256" key="8">
    <source>
        <dbReference type="PROSITE-ProRule" id="PRU00042"/>
    </source>
</evidence>
<name>A0A7E5VTX3_TRINI</name>
<evidence type="ECO:0000259" key="11">
    <source>
        <dbReference type="PROSITE" id="PS50157"/>
    </source>
</evidence>
<keyword evidence="2 9" id="KW-0479">Metal-binding</keyword>
<feature type="region of interest" description="Disordered" evidence="10">
    <location>
        <begin position="141"/>
        <end position="184"/>
    </location>
</feature>
<reference evidence="14" key="1">
    <citation type="submission" date="2025-08" db="UniProtKB">
        <authorList>
            <consortium name="RefSeq"/>
        </authorList>
    </citation>
    <scope>IDENTIFICATION</scope>
</reference>
<evidence type="ECO:0000259" key="12">
    <source>
        <dbReference type="PROSITE" id="PS51915"/>
    </source>
</evidence>
<feature type="domain" description="C2H2-type" evidence="11">
    <location>
        <begin position="516"/>
        <end position="543"/>
    </location>
</feature>
<keyword evidence="4 8" id="KW-0863">Zinc-finger</keyword>
<dbReference type="SMART" id="SM00355">
    <property type="entry name" value="ZnF_C2H2"/>
    <property type="match status" value="12"/>
</dbReference>
<dbReference type="KEGG" id="tnl:113496687"/>
<dbReference type="PANTHER" id="PTHR24390">
    <property type="entry name" value="ZINC FINGER PROTEIN"/>
    <property type="match status" value="1"/>
</dbReference>
<protein>
    <submittedName>
        <fullName evidence="14">Zinc finger protein 90-like</fullName>
    </submittedName>
</protein>
<comment type="subcellular location">
    <subcellularLocation>
        <location evidence="1">Nucleus</location>
    </subcellularLocation>
</comment>
<organism evidence="13 14">
    <name type="scientific">Trichoplusia ni</name>
    <name type="common">Cabbage looper</name>
    <dbReference type="NCBI Taxonomy" id="7111"/>
    <lineage>
        <taxon>Eukaryota</taxon>
        <taxon>Metazoa</taxon>
        <taxon>Ecdysozoa</taxon>
        <taxon>Arthropoda</taxon>
        <taxon>Hexapoda</taxon>
        <taxon>Insecta</taxon>
        <taxon>Pterygota</taxon>
        <taxon>Neoptera</taxon>
        <taxon>Endopterygota</taxon>
        <taxon>Lepidoptera</taxon>
        <taxon>Glossata</taxon>
        <taxon>Ditrysia</taxon>
        <taxon>Noctuoidea</taxon>
        <taxon>Noctuidae</taxon>
        <taxon>Plusiinae</taxon>
        <taxon>Trichoplusia</taxon>
    </lineage>
</organism>
<dbReference type="GO" id="GO:0006357">
    <property type="term" value="P:regulation of transcription by RNA polymerase II"/>
    <property type="evidence" value="ECO:0007669"/>
    <property type="project" value="TreeGrafter"/>
</dbReference>
<dbReference type="GO" id="GO:0032502">
    <property type="term" value="P:developmental process"/>
    <property type="evidence" value="ECO:0007669"/>
    <property type="project" value="UniProtKB-ARBA"/>
</dbReference>
<evidence type="ECO:0000313" key="14">
    <source>
        <dbReference type="RefSeq" id="XP_026731790.1"/>
    </source>
</evidence>
<dbReference type="InterPro" id="IPR036236">
    <property type="entry name" value="Znf_C2H2_sf"/>
</dbReference>
<dbReference type="FunFam" id="3.30.160.60:FF:000145">
    <property type="entry name" value="Zinc finger protein 574"/>
    <property type="match status" value="1"/>
</dbReference>
<keyword evidence="13" id="KW-1185">Reference proteome</keyword>
<feature type="domain" description="C2H2-type" evidence="11">
    <location>
        <begin position="401"/>
        <end position="428"/>
    </location>
</feature>
<dbReference type="PROSITE" id="PS00028">
    <property type="entry name" value="ZINC_FINGER_C2H2_1"/>
    <property type="match status" value="8"/>
</dbReference>
<feature type="domain" description="C2H2-type" evidence="11">
    <location>
        <begin position="572"/>
        <end position="600"/>
    </location>
</feature>
<accession>A0A7E5VTX3</accession>
<evidence type="ECO:0000256" key="2">
    <source>
        <dbReference type="ARBA" id="ARBA00022723"/>
    </source>
</evidence>
<dbReference type="InParanoid" id="A0A7E5VTX3"/>
<dbReference type="PROSITE" id="PS51915">
    <property type="entry name" value="ZAD"/>
    <property type="match status" value="1"/>
</dbReference>
<evidence type="ECO:0000256" key="5">
    <source>
        <dbReference type="ARBA" id="ARBA00022833"/>
    </source>
</evidence>
<evidence type="ECO:0000256" key="4">
    <source>
        <dbReference type="ARBA" id="ARBA00022771"/>
    </source>
</evidence>
<feature type="domain" description="C2H2-type" evidence="11">
    <location>
        <begin position="544"/>
        <end position="571"/>
    </location>
</feature>
<feature type="domain" description="C2H2-type" evidence="11">
    <location>
        <begin position="432"/>
        <end position="460"/>
    </location>
</feature>
<feature type="binding site" evidence="9">
    <location>
        <position position="58"/>
    </location>
    <ligand>
        <name>Zn(2+)</name>
        <dbReference type="ChEBI" id="CHEBI:29105"/>
    </ligand>
</feature>
<sequence length="638" mass="74462">MAMNVTDLCRLCAKKVFDDFSKDLLDESNRNVLKLIQDFVQIMIYDSDNMPTKICLNCEEKLVSFQLFILECYKVQENLKRLHEENLNSATDIKIENTKYIDFAVPIKSEVKDEVSAEDFVSALNNQQSLSEIDLYTDAHDDHIDDDAQNDDDIQQDDNVDNDYDEDDENDDDDEDNENDDDELLEDVAIATLKSRKYKRIKRKEITEQEAEEFNQILRKANLSVKDLIKLECNFCSEKQKSWSNLRLHYAVKHKSKPFAFCLCGFVVRSKSVLYKHVTDHKLESRKVLKNNPDLATEKQDMKGYNLNVKDFIRFICPNCDKECSSWYTLKAHSERIHKVPPVVSCMCGIILKSKSVMYKHVQDHRNPNVLACDKCPRISKNLSALNKHKMRHIPKSERKFCCSSCDKIFTSRDALKSHERSHIPIEERKIYHCEICNMKFTTRSSAASHKRVVHDKIKGYVCDLCGYACGTNGELRQHRAIHSDEKPFGCRKCPKQFKTYSNLKTHMDTHEDTSYECYICRRVLNSRRTLRKHLLVHEDKCRHVCSYCNKAFKRRQTLKVHMYTHTGDKPLSCKWCDERFSYASTLRSHRLRCHPDKMTHAHDSFTNYGQIALQQDYIKNDVPAVNIPVAKNEVEAI</sequence>
<dbReference type="InterPro" id="IPR012934">
    <property type="entry name" value="Znf_AD"/>
</dbReference>
<dbReference type="Proteomes" id="UP000322000">
    <property type="component" value="Chromosome 8"/>
</dbReference>
<keyword evidence="7" id="KW-0539">Nucleus</keyword>
<dbReference type="GeneID" id="113496687"/>
<dbReference type="Pfam" id="PF00096">
    <property type="entry name" value="zf-C2H2"/>
    <property type="match status" value="4"/>
</dbReference>
<feature type="binding site" evidence="9">
    <location>
        <position position="12"/>
    </location>
    <ligand>
        <name>Zn(2+)</name>
        <dbReference type="ChEBI" id="CHEBI:29105"/>
    </ligand>
</feature>
<dbReference type="Gene3D" id="3.30.160.60">
    <property type="entry name" value="Classic Zinc Finger"/>
    <property type="match status" value="7"/>
</dbReference>
<dbReference type="SUPFAM" id="SSF57667">
    <property type="entry name" value="beta-beta-alpha zinc fingers"/>
    <property type="match status" value="5"/>
</dbReference>
<keyword evidence="6" id="KW-0238">DNA-binding</keyword>
<feature type="binding site" evidence="9">
    <location>
        <position position="55"/>
    </location>
    <ligand>
        <name>Zn(2+)</name>
        <dbReference type="ChEBI" id="CHEBI:29105"/>
    </ligand>
</feature>
<dbReference type="Pfam" id="PF12874">
    <property type="entry name" value="zf-met"/>
    <property type="match status" value="2"/>
</dbReference>
<dbReference type="PANTHER" id="PTHR24390:SF159">
    <property type="entry name" value="GROWTH FACTOR INDEPENDENT 1 TRANSCRIPTIONAL REPRESSOR"/>
    <property type="match status" value="1"/>
</dbReference>
<evidence type="ECO:0000256" key="10">
    <source>
        <dbReference type="SAM" id="MobiDB-lite"/>
    </source>
</evidence>
<evidence type="ECO:0000256" key="6">
    <source>
        <dbReference type="ARBA" id="ARBA00023125"/>
    </source>
</evidence>
<dbReference type="SMART" id="SM00868">
    <property type="entry name" value="zf-AD"/>
    <property type="match status" value="1"/>
</dbReference>
<dbReference type="Gene3D" id="3.40.1800.20">
    <property type="match status" value="1"/>
</dbReference>
<evidence type="ECO:0000256" key="7">
    <source>
        <dbReference type="ARBA" id="ARBA00023242"/>
    </source>
</evidence>
<dbReference type="OrthoDB" id="6077919at2759"/>
<feature type="compositionally biased region" description="Acidic residues" evidence="10">
    <location>
        <begin position="144"/>
        <end position="184"/>
    </location>
</feature>
<feature type="binding site" evidence="9">
    <location>
        <position position="9"/>
    </location>
    <ligand>
        <name>Zn(2+)</name>
        <dbReference type="ChEBI" id="CHEBI:29105"/>
    </ligand>
</feature>
<dbReference type="GO" id="GO:0008270">
    <property type="term" value="F:zinc ion binding"/>
    <property type="evidence" value="ECO:0007669"/>
    <property type="project" value="UniProtKB-UniRule"/>
</dbReference>
<keyword evidence="5 9" id="KW-0862">Zinc</keyword>
<feature type="domain" description="ZAD" evidence="12">
    <location>
        <begin position="7"/>
        <end position="82"/>
    </location>
</feature>
<evidence type="ECO:0000313" key="13">
    <source>
        <dbReference type="Proteomes" id="UP000322000"/>
    </source>
</evidence>
<dbReference type="GO" id="GO:0005634">
    <property type="term" value="C:nucleus"/>
    <property type="evidence" value="ECO:0007669"/>
    <property type="project" value="UniProtKB-SubCell"/>
</dbReference>
<dbReference type="SUPFAM" id="SSF57716">
    <property type="entry name" value="Glucocorticoid receptor-like (DNA-binding domain)"/>
    <property type="match status" value="1"/>
</dbReference>
<evidence type="ECO:0000256" key="9">
    <source>
        <dbReference type="PROSITE-ProRule" id="PRU01263"/>
    </source>
</evidence>
<proteinExistence type="predicted"/>
<gene>
    <name evidence="14" type="primary">LOC113496687</name>
</gene>
<dbReference type="PROSITE" id="PS50157">
    <property type="entry name" value="ZINC_FINGER_C2H2_2"/>
    <property type="match status" value="7"/>
</dbReference>
<dbReference type="RefSeq" id="XP_026731790.1">
    <property type="nucleotide sequence ID" value="XM_026875989.1"/>
</dbReference>
<evidence type="ECO:0000256" key="1">
    <source>
        <dbReference type="ARBA" id="ARBA00004123"/>
    </source>
</evidence>